<protein>
    <submittedName>
        <fullName evidence="6">Molybdate ABC transporter substrate-binding protein</fullName>
    </submittedName>
</protein>
<feature type="chain" id="PRO_5036397701" evidence="5">
    <location>
        <begin position="21"/>
        <end position="250"/>
    </location>
</feature>
<evidence type="ECO:0000256" key="3">
    <source>
        <dbReference type="ARBA" id="ARBA00022729"/>
    </source>
</evidence>
<keyword evidence="4" id="KW-0500">Molybdenum</keyword>
<evidence type="ECO:0000313" key="6">
    <source>
        <dbReference type="EMBL" id="HEH81976.1"/>
    </source>
</evidence>
<dbReference type="EMBL" id="DSHZ01000377">
    <property type="protein sequence ID" value="HEO42746.1"/>
    <property type="molecule type" value="Genomic_DNA"/>
</dbReference>
<dbReference type="PIRSF" id="PIRSF004846">
    <property type="entry name" value="ModA"/>
    <property type="match status" value="1"/>
</dbReference>
<dbReference type="AlphaFoldDB" id="A0A7C2BZW5"/>
<evidence type="ECO:0000256" key="4">
    <source>
        <dbReference type="PIRSR" id="PIRSR004846-1"/>
    </source>
</evidence>
<dbReference type="EMBL" id="DSKL01000127">
    <property type="protein sequence ID" value="HEH81976.1"/>
    <property type="molecule type" value="Genomic_DNA"/>
</dbReference>
<dbReference type="InterPro" id="IPR044084">
    <property type="entry name" value="AvModA-like_subst-bd"/>
</dbReference>
<comment type="caution">
    <text evidence="6">The sequence shown here is derived from an EMBL/GenBank/DDBJ whole genome shotgun (WGS) entry which is preliminary data.</text>
</comment>
<dbReference type="PANTHER" id="PTHR30632">
    <property type="entry name" value="MOLYBDATE-BINDING PERIPLASMIC PROTEIN"/>
    <property type="match status" value="1"/>
</dbReference>
<proteinExistence type="inferred from homology"/>
<evidence type="ECO:0000256" key="1">
    <source>
        <dbReference type="ARBA" id="ARBA00009175"/>
    </source>
</evidence>
<sequence length="250" mass="27048">MRRTPRILALALALLGLALAQGTEVKVAVAANLRDAFLDIVRAFSQANPGVQVQANFGSSGAFTQQILQGAPFDLFLAADTGFPKALAEKGLAEEPPRVYARGKLILFLPKRVGIKPKDLAVLLNPAIRKVALANPEVAPYGRGAKEALTQAGLWEKVQPKLVYGQDIAQTAQLTLAAADAGFFNFSALFTPAFRNQGEAFVVPQRLYTPLDQAVVLLKGRARPEVRRFYAFLFGAEARRVLVAYGYQVP</sequence>
<keyword evidence="2 4" id="KW-0479">Metal-binding</keyword>
<dbReference type="GO" id="GO:0030973">
    <property type="term" value="F:molybdate ion binding"/>
    <property type="evidence" value="ECO:0007669"/>
    <property type="project" value="InterPro"/>
</dbReference>
<name>A0A7C2BZW5_9DEIN</name>
<comment type="similarity">
    <text evidence="1">Belongs to the bacterial solute-binding protein ModA family.</text>
</comment>
<organism evidence="6">
    <name type="scientific">Thermus islandicus</name>
    <dbReference type="NCBI Taxonomy" id="540988"/>
    <lineage>
        <taxon>Bacteria</taxon>
        <taxon>Thermotogati</taxon>
        <taxon>Deinococcota</taxon>
        <taxon>Deinococci</taxon>
        <taxon>Thermales</taxon>
        <taxon>Thermaceae</taxon>
        <taxon>Thermus</taxon>
    </lineage>
</organism>
<evidence type="ECO:0000256" key="2">
    <source>
        <dbReference type="ARBA" id="ARBA00022723"/>
    </source>
</evidence>
<dbReference type="CDD" id="cd13539">
    <property type="entry name" value="PBP2_AvModA"/>
    <property type="match status" value="1"/>
</dbReference>
<dbReference type="NCBIfam" id="TIGR01256">
    <property type="entry name" value="modA"/>
    <property type="match status" value="1"/>
</dbReference>
<gene>
    <name evidence="6" type="primary">modA</name>
    <name evidence="7" type="ORF">ENP09_07800</name>
    <name evidence="6" type="ORF">ENP73_03010</name>
</gene>
<dbReference type="Pfam" id="PF13531">
    <property type="entry name" value="SBP_bac_11"/>
    <property type="match status" value="1"/>
</dbReference>
<feature type="binding site" evidence="4">
    <location>
        <position position="60"/>
    </location>
    <ligand>
        <name>molybdate</name>
        <dbReference type="ChEBI" id="CHEBI:36264"/>
    </ligand>
</feature>
<feature type="binding site" evidence="4">
    <location>
        <position position="168"/>
    </location>
    <ligand>
        <name>molybdate</name>
        <dbReference type="ChEBI" id="CHEBI:36264"/>
    </ligand>
</feature>
<accession>A0A7C2BZW5</accession>
<dbReference type="PANTHER" id="PTHR30632:SF14">
    <property type="entry name" value="TUNGSTATE_MOLYBDATE_CHROMATE-BINDING PROTEIN MODA"/>
    <property type="match status" value="1"/>
</dbReference>
<dbReference type="GO" id="GO:0046872">
    <property type="term" value="F:metal ion binding"/>
    <property type="evidence" value="ECO:0007669"/>
    <property type="project" value="UniProtKB-KW"/>
</dbReference>
<keyword evidence="3 5" id="KW-0732">Signal</keyword>
<evidence type="ECO:0000256" key="5">
    <source>
        <dbReference type="SAM" id="SignalP"/>
    </source>
</evidence>
<dbReference type="InterPro" id="IPR005950">
    <property type="entry name" value="ModA"/>
</dbReference>
<dbReference type="InterPro" id="IPR050682">
    <property type="entry name" value="ModA/WtpA"/>
</dbReference>
<evidence type="ECO:0000313" key="7">
    <source>
        <dbReference type="EMBL" id="HEO42746.1"/>
    </source>
</evidence>
<feature type="signal peptide" evidence="5">
    <location>
        <begin position="1"/>
        <end position="20"/>
    </location>
</feature>
<reference evidence="6" key="1">
    <citation type="journal article" date="2020" name="mSystems">
        <title>Genome- and Community-Level Interaction Insights into Carbon Utilization and Element Cycling Functions of Hydrothermarchaeota in Hydrothermal Sediment.</title>
        <authorList>
            <person name="Zhou Z."/>
            <person name="Liu Y."/>
            <person name="Xu W."/>
            <person name="Pan J."/>
            <person name="Luo Z.H."/>
            <person name="Li M."/>
        </authorList>
    </citation>
    <scope>NUCLEOTIDE SEQUENCE [LARGE SCALE GENOMIC DNA]</scope>
    <source>
        <strain evidence="7">SpSt-189</strain>
        <strain evidence="6">SpSt-246</strain>
    </source>
</reference>
<dbReference type="SUPFAM" id="SSF53850">
    <property type="entry name" value="Periplasmic binding protein-like II"/>
    <property type="match status" value="1"/>
</dbReference>
<dbReference type="Gene3D" id="3.40.190.10">
    <property type="entry name" value="Periplasmic binding protein-like II"/>
    <property type="match status" value="2"/>
</dbReference>
<dbReference type="GO" id="GO:0015689">
    <property type="term" value="P:molybdate ion transport"/>
    <property type="evidence" value="ECO:0007669"/>
    <property type="project" value="InterPro"/>
</dbReference>